<feature type="non-terminal residue" evidence="1">
    <location>
        <position position="509"/>
    </location>
</feature>
<accession>A0A0F9FRT4</accession>
<dbReference type="Pfam" id="PF16510">
    <property type="entry name" value="P22_portal"/>
    <property type="match status" value="1"/>
</dbReference>
<gene>
    <name evidence="1" type="ORF">LCGC14_1920220</name>
</gene>
<proteinExistence type="predicted"/>
<name>A0A0F9FRT4_9ZZZZ</name>
<protein>
    <submittedName>
        <fullName evidence="1">Uncharacterized protein</fullName>
    </submittedName>
</protein>
<dbReference type="InterPro" id="IPR032427">
    <property type="entry name" value="P22_portal"/>
</dbReference>
<sequence>MTEFMPPEPTENDISPEQKWEQKFNAQAKKDFLAAAKDPNHIKWRETAAEDFDFVPGGSGEDSGQWARDDVKKLQSQERPIITMNRIEPLVEGIVGTEVNNRQEVSYQARETNDKPAAEVIMEVSKWARDNDVEEEESDMFRNALICGMGWTAHSMDYTQDLDGKYTVISTDPLSHYWDVDSRRPNLADARWVGYVETMSRDRFRTLFPEKKGGDNIFGIKSIPTEDDSRTAKADTDYDDPALTDIEGGGNTPHNVNVFEYQVYKMEPAYRVLPPKTIEAPEPDLSDPMDKEGFDRVRKLVEEEGGLMVRFGTPVDQQLEGSQMPGVYRYLIQERKVFYRAIYSGGDRISEIERGPWRNGFSFLCTTARKHHRRKTWYGLVRPMKDPQRLTNSFMSAAIHHYNSNPKGGVMFEEDAIDNPEEMEAKIAHPSPAIAVLPGKLDRIKMIDPAPPSQALDRLMMMVMDMPPLVTGVSMEFIGLAGRDQPVGVEQSRKLATLSIVAPIFSSYR</sequence>
<dbReference type="AlphaFoldDB" id="A0A0F9FRT4"/>
<organism evidence="1">
    <name type="scientific">marine sediment metagenome</name>
    <dbReference type="NCBI Taxonomy" id="412755"/>
    <lineage>
        <taxon>unclassified sequences</taxon>
        <taxon>metagenomes</taxon>
        <taxon>ecological metagenomes</taxon>
    </lineage>
</organism>
<comment type="caution">
    <text evidence="1">The sequence shown here is derived from an EMBL/GenBank/DDBJ whole genome shotgun (WGS) entry which is preliminary data.</text>
</comment>
<evidence type="ECO:0000313" key="1">
    <source>
        <dbReference type="EMBL" id="KKL88883.1"/>
    </source>
</evidence>
<dbReference type="EMBL" id="LAZR01020438">
    <property type="protein sequence ID" value="KKL88883.1"/>
    <property type="molecule type" value="Genomic_DNA"/>
</dbReference>
<reference evidence="1" key="1">
    <citation type="journal article" date="2015" name="Nature">
        <title>Complex archaea that bridge the gap between prokaryotes and eukaryotes.</title>
        <authorList>
            <person name="Spang A."/>
            <person name="Saw J.H."/>
            <person name="Jorgensen S.L."/>
            <person name="Zaremba-Niedzwiedzka K."/>
            <person name="Martijn J."/>
            <person name="Lind A.E."/>
            <person name="van Eijk R."/>
            <person name="Schleper C."/>
            <person name="Guy L."/>
            <person name="Ettema T.J."/>
        </authorList>
    </citation>
    <scope>NUCLEOTIDE SEQUENCE</scope>
</reference>